<sequence>MTQVSAFRHDPVKSVLPGGEHGTFHWSREPVVFGHRRLTHHNERLGRTLPVPVSASPAVVPGIGVLLAADDGRVRFYGRGLRKVFWERRLDSGVYASLVVDPVRRRVVVAATSGLITCLDLRGKLVWAARTRLPVYATPVVLPAADLLVVAAFHARCLAFRLSDGEPVFDRDLPAPWHAADGGTASYRDPYASPAVTDDGTVVLCCGHHVVALSGDGEEVWRFAAQADIKASPVAVRATAEIAVCTVAGECLFLDSRTGRLRHTEFLGAKITASPALSADVLAVGAQDGTVTGLDVRRHTPVWRAAQGAPHSYTSFSVLPSGDFVATAERGNAIALRRRDGRFRWESSQVLGLPDHEPRMDTTPLASPDGTLYCASYAGDFYEFRFQPSNTEVAPCPQ</sequence>
<proteinExistence type="predicted"/>
<dbReference type="PANTHER" id="PTHR44394">
    <property type="entry name" value="BETA-ALANINE-ACTIVATING ENZYME"/>
    <property type="match status" value="1"/>
</dbReference>
<dbReference type="GO" id="GO:0043041">
    <property type="term" value="P:amino acid activation for nonribosomal peptide biosynthetic process"/>
    <property type="evidence" value="ECO:0007669"/>
    <property type="project" value="TreeGrafter"/>
</dbReference>
<evidence type="ECO:0000313" key="2">
    <source>
        <dbReference type="EMBL" id="AZP22681.1"/>
    </source>
</evidence>
<feature type="domain" description="Pyrrolo-quinoline quinone repeat" evidence="1">
    <location>
        <begin position="209"/>
        <end position="352"/>
    </location>
</feature>
<dbReference type="SUPFAM" id="SSF50998">
    <property type="entry name" value="Quinoprotein alcohol dehydrogenase-like"/>
    <property type="match status" value="2"/>
</dbReference>
<dbReference type="InterPro" id="IPR018391">
    <property type="entry name" value="PQQ_b-propeller_rpt"/>
</dbReference>
<dbReference type="PANTHER" id="PTHR44394:SF1">
    <property type="entry name" value="BETA-ALANINE-ACTIVATING ENZYME"/>
    <property type="match status" value="1"/>
</dbReference>
<accession>A0A3Q9C933</accession>
<dbReference type="Gene3D" id="2.130.10.10">
    <property type="entry name" value="YVTN repeat-like/Quinoprotein amine dehydrogenase"/>
    <property type="match status" value="2"/>
</dbReference>
<organism evidence="2 3">
    <name type="scientific">Streptomyces aquilus</name>
    <dbReference type="NCBI Taxonomy" id="2548456"/>
    <lineage>
        <taxon>Bacteria</taxon>
        <taxon>Bacillati</taxon>
        <taxon>Actinomycetota</taxon>
        <taxon>Actinomycetes</taxon>
        <taxon>Kitasatosporales</taxon>
        <taxon>Streptomycetaceae</taxon>
        <taxon>Streptomyces</taxon>
    </lineage>
</organism>
<dbReference type="InterPro" id="IPR052091">
    <property type="entry name" value="Beta-ala_Activ/Resist"/>
</dbReference>
<dbReference type="InterPro" id="IPR011047">
    <property type="entry name" value="Quinoprotein_ADH-like_sf"/>
</dbReference>
<evidence type="ECO:0000313" key="3">
    <source>
        <dbReference type="Proteomes" id="UP000280197"/>
    </source>
</evidence>
<dbReference type="Proteomes" id="UP000280197">
    <property type="component" value="Chromosome"/>
</dbReference>
<dbReference type="KEGG" id="saqu:EJC51_45535"/>
<dbReference type="InterPro" id="IPR002372">
    <property type="entry name" value="PQQ_rpt_dom"/>
</dbReference>
<dbReference type="RefSeq" id="WP_126276482.1">
    <property type="nucleotide sequence ID" value="NZ_CP034463.1"/>
</dbReference>
<gene>
    <name evidence="2" type="ORF">EJC51_45535</name>
</gene>
<evidence type="ECO:0000259" key="1">
    <source>
        <dbReference type="Pfam" id="PF13360"/>
    </source>
</evidence>
<dbReference type="SMART" id="SM00564">
    <property type="entry name" value="PQQ"/>
    <property type="match status" value="3"/>
</dbReference>
<dbReference type="Pfam" id="PF13360">
    <property type="entry name" value="PQQ_2"/>
    <property type="match status" value="2"/>
</dbReference>
<name>A0A3Q9C933_9ACTN</name>
<keyword evidence="3" id="KW-1185">Reference proteome</keyword>
<feature type="domain" description="Pyrrolo-quinoline quinone repeat" evidence="1">
    <location>
        <begin position="52"/>
        <end position="205"/>
    </location>
</feature>
<dbReference type="EMBL" id="CP034463">
    <property type="protein sequence ID" value="AZP22681.1"/>
    <property type="molecule type" value="Genomic_DNA"/>
</dbReference>
<reference evidence="2 3" key="1">
    <citation type="submission" date="2018-12" db="EMBL/GenBank/DDBJ databases">
        <authorList>
            <person name="Li K."/>
        </authorList>
    </citation>
    <scope>NUCLEOTIDE SEQUENCE [LARGE SCALE GENOMIC DNA]</scope>
    <source>
        <strain evidence="3">CR22</strain>
    </source>
</reference>
<dbReference type="InterPro" id="IPR015943">
    <property type="entry name" value="WD40/YVTN_repeat-like_dom_sf"/>
</dbReference>
<dbReference type="AlphaFoldDB" id="A0A3Q9C933"/>
<protein>
    <recommendedName>
        <fullName evidence="1">Pyrrolo-quinoline quinone repeat domain-containing protein</fullName>
    </recommendedName>
</protein>